<evidence type="ECO:0000256" key="9">
    <source>
        <dbReference type="ARBA" id="ARBA00023157"/>
    </source>
</evidence>
<dbReference type="Pfam" id="PF00028">
    <property type="entry name" value="Cadherin"/>
    <property type="match status" value="10"/>
</dbReference>
<feature type="domain" description="Cadherin" evidence="11">
    <location>
        <begin position="554"/>
        <end position="661"/>
    </location>
</feature>
<dbReference type="OrthoDB" id="6162546at2759"/>
<dbReference type="Gene3D" id="2.60.40.60">
    <property type="entry name" value="Cadherins"/>
    <property type="match status" value="12"/>
</dbReference>
<feature type="domain" description="Cadherin" evidence="11">
    <location>
        <begin position="116"/>
        <end position="224"/>
    </location>
</feature>
<dbReference type="InterPro" id="IPR015919">
    <property type="entry name" value="Cadherin-like_sf"/>
</dbReference>
<dbReference type="PROSITE" id="PS50268">
    <property type="entry name" value="CADHERIN_2"/>
    <property type="match status" value="11"/>
</dbReference>
<dbReference type="InterPro" id="IPR020894">
    <property type="entry name" value="Cadherin_CS"/>
</dbReference>
<evidence type="ECO:0000256" key="1">
    <source>
        <dbReference type="ARBA" id="ARBA00004167"/>
    </source>
</evidence>
<evidence type="ECO:0000256" key="4">
    <source>
        <dbReference type="ARBA" id="ARBA00022729"/>
    </source>
</evidence>
<keyword evidence="7" id="KW-1133">Transmembrane helix</keyword>
<dbReference type="FunFam" id="2.60.40.60:FF:000020">
    <property type="entry name" value="Dachsous cadherin-related 1b"/>
    <property type="match status" value="3"/>
</dbReference>
<evidence type="ECO:0000256" key="2">
    <source>
        <dbReference type="ARBA" id="ARBA00022536"/>
    </source>
</evidence>
<evidence type="ECO:0000256" key="8">
    <source>
        <dbReference type="ARBA" id="ARBA00023136"/>
    </source>
</evidence>
<feature type="domain" description="Cadherin" evidence="11">
    <location>
        <begin position="221"/>
        <end position="326"/>
    </location>
</feature>
<keyword evidence="8" id="KW-0472">Membrane</keyword>
<dbReference type="FunFam" id="2.60.40.60:FF:000058">
    <property type="entry name" value="FAT atypical cadherin 3"/>
    <property type="match status" value="1"/>
</dbReference>
<evidence type="ECO:0000313" key="12">
    <source>
        <dbReference type="EMBL" id="PVD25347.1"/>
    </source>
</evidence>
<feature type="domain" description="Cadherin" evidence="11">
    <location>
        <begin position="1139"/>
        <end position="1240"/>
    </location>
</feature>
<sequence>MTTPVFTAPNPDGSTVIVLSEDVPLATSILLVATSQPSDVITLLSVIDVSSGNSKSSDVELVGTNQLRTTANLDYDVGTKAYKVTLRAVNDVATQTSSATFIVRVSDVNDETPVIAVTNGNINLQEEQPVGTGVPFGISATDADSGDKLTFSLSGSQASYFSIDSSTGDVIVTQQLDRDAASAITVFDQLTVTVTDAAGHRATHALQLTLTDINDNSPACSPSVIAVSVSENTAAGTTVASLTCSDIDSSSNGAISTYTIFSGDDTSTKFSMSGSSVKTTSTALDYETKTSYTLVIHIPDSGTPPKTGTATVVVTVTGVNEAAPVWGVFTPAGPTYHLAESVGVATSVLTVTATDADSGVEGQIDYLLVSTTSNSASSASGIFSLSAASGQLSILTPLDRDAGVSSYTVVLTAKDRGSTSKSVTTTLTIDIDDVNDNAPAFASPSYSVSLSETTAASVGASLTATDVDPTTGALTYRVASGDTLGKFRFSASTPGLLELNANIEVDKPTANSHIYILVVKASDQGVPSTPALTGTTTVTVTISPDNDNSPTFATSSPVSVTVAEDAALGSTVVTVLASDNDVDSGVQQTVTLAIVSGNANSAFSIDPVTGVVVTVKPLDYETTTSYTLVITATDNGTPTARTSTTTVIIAVTNVNEKAPACSSYLITAPVDENVVTQVAALSCSDTDAGDTVTYSLVPAHASFSVNSGTGAVSTIVGLADLTTTCDLCCSSSVTTVTATDADQGSLDGTVRYSLVSGNGAGRFTIDSSTGQILTSAVGLDRETTAMHTLTVRASDDVPGAATQRSADVTVVVTVTDVNDNPPMCTPGSYQASVAEPSVVGATVTTLTSTDDDEAGTINTTPTYTIRAGDSGGVFTVNGNQVQLAKVVDYETQTSYRLTIQVTDGGSPTLSSTCVLDVRIISVDEFAPVMSVPNFSTNLLETTAVGTVVYHTNATDSDVGKGSAVTYSIPAGNTNDDFFCYSTTGDIIVWNSLDYDTPPQTYNLTVTATDDGGLTGSMWLHIALVDVNDQTPVFTQNVYAVAINENVVVGTSVAKVTAVDSDTGAGGQVNYTAVSGNGLPLFQVNPGTGDVTTSGRVNREVRGRYTLVVRATDGGVPALSSSCLVDITVNDLNDNAPIFSPADFVVNLSEGATVGTSVTSVAATDADASASNNVFSYVLTDNVFQVNVTTGVVSTKGTLDRETTSQYVLYVLAVDSGAPALTGTATVTVLLDDVNDNIPTINGTYDLRFREDTATKTVVTTVQAFRFRQRRQRPLDLHHSQRQH</sequence>
<accession>A0A2T7NW19</accession>
<dbReference type="GO" id="GO:0007156">
    <property type="term" value="P:homophilic cell adhesion via plasma membrane adhesion molecules"/>
    <property type="evidence" value="ECO:0007669"/>
    <property type="project" value="InterPro"/>
</dbReference>
<dbReference type="Proteomes" id="UP000245119">
    <property type="component" value="Linkage Group LG9"/>
</dbReference>
<evidence type="ECO:0000256" key="5">
    <source>
        <dbReference type="ARBA" id="ARBA00022737"/>
    </source>
</evidence>
<feature type="domain" description="Cadherin" evidence="11">
    <location>
        <begin position="330"/>
        <end position="441"/>
    </location>
</feature>
<evidence type="ECO:0000259" key="11">
    <source>
        <dbReference type="PROSITE" id="PS50268"/>
    </source>
</evidence>
<organism evidence="12 13">
    <name type="scientific">Pomacea canaliculata</name>
    <name type="common">Golden apple snail</name>
    <dbReference type="NCBI Taxonomy" id="400727"/>
    <lineage>
        <taxon>Eukaryota</taxon>
        <taxon>Metazoa</taxon>
        <taxon>Spiralia</taxon>
        <taxon>Lophotrochozoa</taxon>
        <taxon>Mollusca</taxon>
        <taxon>Gastropoda</taxon>
        <taxon>Caenogastropoda</taxon>
        <taxon>Architaenioglossa</taxon>
        <taxon>Ampullarioidea</taxon>
        <taxon>Ampullariidae</taxon>
        <taxon>Pomacea</taxon>
    </lineage>
</organism>
<feature type="domain" description="Cadherin" evidence="11">
    <location>
        <begin position="731"/>
        <end position="824"/>
    </location>
</feature>
<keyword evidence="13" id="KW-1185">Reference proteome</keyword>
<feature type="domain" description="Cadherin" evidence="11">
    <location>
        <begin position="64"/>
        <end position="115"/>
    </location>
</feature>
<keyword evidence="4" id="KW-0732">Signal</keyword>
<dbReference type="PANTHER" id="PTHR24027:SF442">
    <property type="entry name" value="PROTOCADHERIN-15 ISOFORM X1"/>
    <property type="match status" value="1"/>
</dbReference>
<keyword evidence="2" id="KW-0245">EGF-like domain</keyword>
<evidence type="ECO:0000256" key="10">
    <source>
        <dbReference type="PROSITE-ProRule" id="PRU00043"/>
    </source>
</evidence>
<gene>
    <name evidence="12" type="ORF">C0Q70_15847</name>
</gene>
<name>A0A2T7NW19_POMCA</name>
<keyword evidence="5" id="KW-0677">Repeat</keyword>
<reference evidence="12 13" key="1">
    <citation type="submission" date="2018-04" db="EMBL/GenBank/DDBJ databases">
        <title>The genome of golden apple snail Pomacea canaliculata provides insight into stress tolerance and invasive adaptation.</title>
        <authorList>
            <person name="Liu C."/>
            <person name="Liu B."/>
            <person name="Ren Y."/>
            <person name="Zhang Y."/>
            <person name="Wang H."/>
            <person name="Li S."/>
            <person name="Jiang F."/>
            <person name="Yin L."/>
            <person name="Zhang G."/>
            <person name="Qian W."/>
            <person name="Fan W."/>
        </authorList>
    </citation>
    <scope>NUCLEOTIDE SEQUENCE [LARGE SCALE GENOMIC DNA]</scope>
    <source>
        <strain evidence="12">SZHN2017</strain>
        <tissue evidence="12">Muscle</tissue>
    </source>
</reference>
<dbReference type="InterPro" id="IPR002126">
    <property type="entry name" value="Cadherin-like_dom"/>
</dbReference>
<dbReference type="GO" id="GO:0005509">
    <property type="term" value="F:calcium ion binding"/>
    <property type="evidence" value="ECO:0007669"/>
    <property type="project" value="UniProtKB-UniRule"/>
</dbReference>
<evidence type="ECO:0000256" key="3">
    <source>
        <dbReference type="ARBA" id="ARBA00022692"/>
    </source>
</evidence>
<dbReference type="GO" id="GO:0008013">
    <property type="term" value="F:beta-catenin binding"/>
    <property type="evidence" value="ECO:0007669"/>
    <property type="project" value="TreeGrafter"/>
</dbReference>
<dbReference type="GO" id="GO:0045296">
    <property type="term" value="F:cadherin binding"/>
    <property type="evidence" value="ECO:0007669"/>
    <property type="project" value="TreeGrafter"/>
</dbReference>
<evidence type="ECO:0000256" key="7">
    <source>
        <dbReference type="ARBA" id="ARBA00022989"/>
    </source>
</evidence>
<dbReference type="PANTHER" id="PTHR24027">
    <property type="entry name" value="CADHERIN-23"/>
    <property type="match status" value="1"/>
</dbReference>
<dbReference type="FunFam" id="2.60.40.60:FF:000015">
    <property type="entry name" value="FAT atypical cadherin 1"/>
    <property type="match status" value="2"/>
</dbReference>
<dbReference type="STRING" id="400727.A0A2T7NW19"/>
<dbReference type="GO" id="GO:0016342">
    <property type="term" value="C:catenin complex"/>
    <property type="evidence" value="ECO:0007669"/>
    <property type="project" value="TreeGrafter"/>
</dbReference>
<evidence type="ECO:0000313" key="13">
    <source>
        <dbReference type="Proteomes" id="UP000245119"/>
    </source>
</evidence>
<dbReference type="SMART" id="SM00112">
    <property type="entry name" value="CA"/>
    <property type="match status" value="11"/>
</dbReference>
<dbReference type="GO" id="GO:0016477">
    <property type="term" value="P:cell migration"/>
    <property type="evidence" value="ECO:0007669"/>
    <property type="project" value="TreeGrafter"/>
</dbReference>
<evidence type="ECO:0000256" key="6">
    <source>
        <dbReference type="ARBA" id="ARBA00022837"/>
    </source>
</evidence>
<proteinExistence type="predicted"/>
<keyword evidence="3" id="KW-0812">Transmembrane</keyword>
<keyword evidence="9" id="KW-1015">Disulfide bond</keyword>
<keyword evidence="6 10" id="KW-0106">Calcium</keyword>
<comment type="caution">
    <text evidence="12">The sequence shown here is derived from an EMBL/GenBank/DDBJ whole genome shotgun (WGS) entry which is preliminary data.</text>
</comment>
<dbReference type="SUPFAM" id="SSF49313">
    <property type="entry name" value="Cadherin-like"/>
    <property type="match status" value="11"/>
</dbReference>
<feature type="domain" description="Cadherin" evidence="11">
    <location>
        <begin position="930"/>
        <end position="1033"/>
    </location>
</feature>
<comment type="subcellular location">
    <subcellularLocation>
        <location evidence="1">Membrane</location>
        <topology evidence="1">Single-pass membrane protein</topology>
    </subcellularLocation>
</comment>
<dbReference type="InterPro" id="IPR039808">
    <property type="entry name" value="Cadherin"/>
</dbReference>
<feature type="domain" description="Cadherin" evidence="11">
    <location>
        <begin position="825"/>
        <end position="929"/>
    </location>
</feature>
<dbReference type="CDD" id="cd11304">
    <property type="entry name" value="Cadherin_repeat"/>
    <property type="match status" value="10"/>
</dbReference>
<feature type="domain" description="Cadherin" evidence="11">
    <location>
        <begin position="442"/>
        <end position="552"/>
    </location>
</feature>
<protein>
    <recommendedName>
        <fullName evidence="11">Cadherin domain-containing protein</fullName>
    </recommendedName>
</protein>
<dbReference type="EMBL" id="PZQS01000009">
    <property type="protein sequence ID" value="PVD25347.1"/>
    <property type="molecule type" value="Genomic_DNA"/>
</dbReference>
<dbReference type="PRINTS" id="PR00205">
    <property type="entry name" value="CADHERIN"/>
</dbReference>
<dbReference type="PROSITE" id="PS00232">
    <property type="entry name" value="CADHERIN_1"/>
    <property type="match status" value="4"/>
</dbReference>
<feature type="domain" description="Cadherin" evidence="11">
    <location>
        <begin position="1034"/>
        <end position="1138"/>
    </location>
</feature>